<dbReference type="Pfam" id="PF07992">
    <property type="entry name" value="Pyr_redox_2"/>
    <property type="match status" value="1"/>
</dbReference>
<dbReference type="PANTHER" id="PTHR43100:SF1">
    <property type="entry name" value="GLUTAMATE SYNTHASE [NADPH] SMALL CHAIN"/>
    <property type="match status" value="1"/>
</dbReference>
<evidence type="ECO:0000256" key="1">
    <source>
        <dbReference type="ARBA" id="ARBA00022605"/>
    </source>
</evidence>
<accession>A0A7W8M913</accession>
<organism evidence="6 7">
    <name type="scientific">Quisquiliibacterium transsilvanicum</name>
    <dbReference type="NCBI Taxonomy" id="1549638"/>
    <lineage>
        <taxon>Bacteria</taxon>
        <taxon>Pseudomonadati</taxon>
        <taxon>Pseudomonadota</taxon>
        <taxon>Betaproteobacteria</taxon>
        <taxon>Burkholderiales</taxon>
        <taxon>Burkholderiaceae</taxon>
        <taxon>Quisquiliibacterium</taxon>
    </lineage>
</organism>
<evidence type="ECO:0000313" key="6">
    <source>
        <dbReference type="EMBL" id="MBB5271840.1"/>
    </source>
</evidence>
<evidence type="ECO:0000256" key="3">
    <source>
        <dbReference type="ARBA" id="ARBA00023164"/>
    </source>
</evidence>
<keyword evidence="1" id="KW-0028">Amino-acid biosynthesis</keyword>
<dbReference type="InterPro" id="IPR017896">
    <property type="entry name" value="4Fe4S_Fe-S-bd"/>
</dbReference>
<dbReference type="SUPFAM" id="SSF46548">
    <property type="entry name" value="alpha-helical ferredoxin"/>
    <property type="match status" value="1"/>
</dbReference>
<dbReference type="Gene3D" id="1.10.1060.10">
    <property type="entry name" value="Alpha-helical ferredoxin"/>
    <property type="match status" value="1"/>
</dbReference>
<dbReference type="GO" id="GO:0051536">
    <property type="term" value="F:iron-sulfur cluster binding"/>
    <property type="evidence" value="ECO:0007669"/>
    <property type="project" value="InterPro"/>
</dbReference>
<dbReference type="GO" id="GO:0006537">
    <property type="term" value="P:glutamate biosynthetic process"/>
    <property type="evidence" value="ECO:0007669"/>
    <property type="project" value="UniProtKB-KW"/>
</dbReference>
<dbReference type="SUPFAM" id="SSF51971">
    <property type="entry name" value="Nucleotide-binding domain"/>
    <property type="match status" value="2"/>
</dbReference>
<keyword evidence="3" id="KW-0314">Glutamate biosynthesis</keyword>
<dbReference type="AlphaFoldDB" id="A0A7W8M913"/>
<comment type="pathway">
    <text evidence="4">Amino-acid biosynthesis.</text>
</comment>
<dbReference type="EC" id="1.4.1.13" evidence="6"/>
<dbReference type="InterPro" id="IPR028261">
    <property type="entry name" value="DPD_II"/>
</dbReference>
<dbReference type="Proteomes" id="UP000532440">
    <property type="component" value="Unassembled WGS sequence"/>
</dbReference>
<dbReference type="GO" id="GO:0016639">
    <property type="term" value="F:oxidoreductase activity, acting on the CH-NH2 group of donors, NAD or NADP as acceptor"/>
    <property type="evidence" value="ECO:0007669"/>
    <property type="project" value="InterPro"/>
</dbReference>
<dbReference type="InterPro" id="IPR051394">
    <property type="entry name" value="Glutamate_Synthase"/>
</dbReference>
<proteinExistence type="predicted"/>
<keyword evidence="7" id="KW-1185">Reference proteome</keyword>
<dbReference type="RefSeq" id="WP_183966569.1">
    <property type="nucleotide sequence ID" value="NZ_BAABEW010000001.1"/>
</dbReference>
<dbReference type="NCBIfam" id="TIGR01317">
    <property type="entry name" value="GOGAT_sm_gam"/>
    <property type="match status" value="1"/>
</dbReference>
<dbReference type="Pfam" id="PF14691">
    <property type="entry name" value="Fer4_20"/>
    <property type="match status" value="1"/>
</dbReference>
<evidence type="ECO:0000259" key="5">
    <source>
        <dbReference type="PROSITE" id="PS51379"/>
    </source>
</evidence>
<reference evidence="6 7" key="1">
    <citation type="submission" date="2020-08" db="EMBL/GenBank/DDBJ databases">
        <title>Genomic Encyclopedia of Type Strains, Phase IV (KMG-IV): sequencing the most valuable type-strain genomes for metagenomic binning, comparative biology and taxonomic classification.</title>
        <authorList>
            <person name="Goeker M."/>
        </authorList>
    </citation>
    <scope>NUCLEOTIDE SEQUENCE [LARGE SCALE GENOMIC DNA]</scope>
    <source>
        <strain evidence="6 7">DSM 29781</strain>
    </source>
</reference>
<dbReference type="Gene3D" id="3.50.50.60">
    <property type="entry name" value="FAD/NAD(P)-binding domain"/>
    <property type="match status" value="1"/>
</dbReference>
<dbReference type="PANTHER" id="PTHR43100">
    <property type="entry name" value="GLUTAMATE SYNTHASE [NADPH] SMALL CHAIN"/>
    <property type="match status" value="1"/>
</dbReference>
<dbReference type="EC" id="1.4.1.14" evidence="6"/>
<dbReference type="InterPro" id="IPR023753">
    <property type="entry name" value="FAD/NAD-binding_dom"/>
</dbReference>
<dbReference type="InterPro" id="IPR006005">
    <property type="entry name" value="Glut_synth_ssu1"/>
</dbReference>
<name>A0A7W8M913_9BURK</name>
<comment type="caution">
    <text evidence="6">The sequence shown here is derived from an EMBL/GenBank/DDBJ whole genome shotgun (WGS) entry which is preliminary data.</text>
</comment>
<dbReference type="Gene3D" id="3.40.50.720">
    <property type="entry name" value="NAD(P)-binding Rossmann-like Domain"/>
    <property type="match status" value="1"/>
</dbReference>
<keyword evidence="2 6" id="KW-0560">Oxidoreductase</keyword>
<evidence type="ECO:0000313" key="7">
    <source>
        <dbReference type="Proteomes" id="UP000532440"/>
    </source>
</evidence>
<protein>
    <submittedName>
        <fullName evidence="6">Glutamate synthase (NADPH/NADH) small chain</fullName>
        <ecNumber evidence="6">1.4.1.13</ecNumber>
        <ecNumber evidence="6">1.4.1.14</ecNumber>
    </submittedName>
</protein>
<dbReference type="InterPro" id="IPR036188">
    <property type="entry name" value="FAD/NAD-bd_sf"/>
</dbReference>
<dbReference type="GO" id="GO:0004355">
    <property type="term" value="F:glutamate synthase (NADPH) activity"/>
    <property type="evidence" value="ECO:0007669"/>
    <property type="project" value="UniProtKB-EC"/>
</dbReference>
<sequence>MGKITGFLEFQRLQEAAEAAPERLKHYREFVLHLSDKEASQQGARCMDCGIPFCQSGCPVNNIIPDWNDLVYRGDWKLALATLHSTNNFPEFTGRVCPAPCEAACTLNINSDPVGIKSIEHAIIDKGWEMGWVLPQPPARKTGKSVAVVGSGPAGMACAQQLARAGHEVTVFEKNDRIGGLLRYGIPDFKMEKSHIDRRVEQMEAEGVVFRTGVFVGKDGQLSGISNWAKKSVSPAKLLEEFDAVVLTGGAEQPRDLPVPGRELKGVHFAMEFLPLQNKVVAGDKVTGQILATGRNVVVIGGGDTGSDCVGTSNRQGAKSVTQFEVMPQPPEQENKTLTWPYWPVKLRTSSSHEEGCERDWAVTTKGFKGDAKGNVKALVAARVEWQKDEASGQMKMVEVPGSEWEIPADLVLFAMGFVSPAAPVLDAFGVAKDGRGNAQAGTDGEGCYATSVPKVFAAGDMRRGQSLVVWAIREGRQCARAVDEFLMGASELPR</sequence>
<evidence type="ECO:0000256" key="4">
    <source>
        <dbReference type="ARBA" id="ARBA00029440"/>
    </source>
</evidence>
<dbReference type="InterPro" id="IPR009051">
    <property type="entry name" value="Helical_ferredxn"/>
</dbReference>
<dbReference type="PROSITE" id="PS51379">
    <property type="entry name" value="4FE4S_FER_2"/>
    <property type="match status" value="1"/>
</dbReference>
<gene>
    <name evidence="6" type="ORF">HNQ70_001850</name>
</gene>
<dbReference type="EMBL" id="JACHGB010000003">
    <property type="protein sequence ID" value="MBB5271840.1"/>
    <property type="molecule type" value="Genomic_DNA"/>
</dbReference>
<evidence type="ECO:0000256" key="2">
    <source>
        <dbReference type="ARBA" id="ARBA00023002"/>
    </source>
</evidence>
<feature type="domain" description="4Fe-4S ferredoxin-type" evidence="5">
    <location>
        <begin position="37"/>
        <end position="68"/>
    </location>
</feature>
<dbReference type="PRINTS" id="PR00419">
    <property type="entry name" value="ADXRDTASE"/>
</dbReference>
<dbReference type="GO" id="GO:0016040">
    <property type="term" value="F:glutamate synthase (NADH) activity"/>
    <property type="evidence" value="ECO:0007669"/>
    <property type="project" value="UniProtKB-EC"/>
</dbReference>